<comment type="cofactor">
    <cofactor evidence="11">
        <name>heme</name>
        <dbReference type="ChEBI" id="CHEBI:30413"/>
    </cofactor>
</comment>
<evidence type="ECO:0000256" key="1">
    <source>
        <dbReference type="ARBA" id="ARBA00004167"/>
    </source>
</evidence>
<keyword evidence="9" id="KW-0503">Monooxygenase</keyword>
<evidence type="ECO:0000313" key="14">
    <source>
        <dbReference type="Proteomes" id="UP000237105"/>
    </source>
</evidence>
<dbReference type="Pfam" id="PF00067">
    <property type="entry name" value="p450"/>
    <property type="match status" value="1"/>
</dbReference>
<keyword evidence="6 12" id="KW-1133">Transmembrane helix</keyword>
<keyword evidence="4 12" id="KW-0812">Transmembrane</keyword>
<dbReference type="GO" id="GO:0016705">
    <property type="term" value="F:oxidoreductase activity, acting on paired donors, with incorporation or reduction of molecular oxygen"/>
    <property type="evidence" value="ECO:0007669"/>
    <property type="project" value="InterPro"/>
</dbReference>
<evidence type="ECO:0000256" key="4">
    <source>
        <dbReference type="ARBA" id="ARBA00022692"/>
    </source>
</evidence>
<dbReference type="Proteomes" id="UP000237105">
    <property type="component" value="Unassembled WGS sequence"/>
</dbReference>
<dbReference type="GO" id="GO:0016020">
    <property type="term" value="C:membrane"/>
    <property type="evidence" value="ECO:0007669"/>
    <property type="project" value="UniProtKB-SubCell"/>
</dbReference>
<dbReference type="OrthoDB" id="1470350at2759"/>
<accession>A0A2P5AV85</accession>
<evidence type="ECO:0000256" key="10">
    <source>
        <dbReference type="ARBA" id="ARBA00023136"/>
    </source>
</evidence>
<keyword evidence="10 12" id="KW-0472">Membrane</keyword>
<gene>
    <name evidence="13" type="ORF">PanWU01x14_297050</name>
</gene>
<comment type="similarity">
    <text evidence="2">Belongs to the cytochrome P450 family.</text>
</comment>
<feature type="transmembrane region" description="Helical" evidence="12">
    <location>
        <begin position="6"/>
        <end position="27"/>
    </location>
</feature>
<keyword evidence="14" id="KW-1185">Reference proteome</keyword>
<comment type="caution">
    <text evidence="13">The sequence shown here is derived from an EMBL/GenBank/DDBJ whole genome shotgun (WGS) entry which is preliminary data.</text>
</comment>
<dbReference type="InterPro" id="IPR001128">
    <property type="entry name" value="Cyt_P450"/>
</dbReference>
<evidence type="ECO:0000256" key="3">
    <source>
        <dbReference type="ARBA" id="ARBA00022617"/>
    </source>
</evidence>
<evidence type="ECO:0000313" key="13">
    <source>
        <dbReference type="EMBL" id="PON40463.1"/>
    </source>
</evidence>
<sequence>MNLLPLVVSLLVIFLSKFLYTVIWVPLRFQSHFRKQGIGGPAYRLIYGNTPEVHRITAKAHSKPMPFDHKVLKRVIPFYYEWSPIYGKNFLWWFGSVPRLTISDPDMIKEVLMNTSGSFDRAPFNPVAKIFFGQGLLALAGEKWAFHRKVANQAFRVEQVKAWVPEIVKATTKMLERWEEKREERDEFEMDVHKELHVLSADFISRTAFGSSFEEGKQIFNLQEQQLHLVREANSSVYIPGFRFLPTKKNRERWRLEKETRQSVQILIDKNRETGENLRNFLGLLMSSHKNHKEEEVRLTTEEIVDECKTFYFTGKETSANLLTWILILLAQHQDWQSKAREEVSRVFKNNEPPTAENSNDLKILTMIINETLRLYPLSGAVLRQAYKRVKLGKLDIPQGTQIYVAMTAVHHDKEIWGEDADRFNPLRFNKPRNHLAAYFPFALGHRVCAGQNLALFETKIALAMIIKHYSFVVSPAYLHAPMVFMSLQPQYGAPLLIRRLFG</sequence>
<name>A0A2P5AV85_PARAD</name>
<evidence type="ECO:0000256" key="12">
    <source>
        <dbReference type="SAM" id="Phobius"/>
    </source>
</evidence>
<dbReference type="STRING" id="3476.A0A2P5AV85"/>
<evidence type="ECO:0000256" key="5">
    <source>
        <dbReference type="ARBA" id="ARBA00022723"/>
    </source>
</evidence>
<dbReference type="InterPro" id="IPR036396">
    <property type="entry name" value="Cyt_P450_sf"/>
</dbReference>
<proteinExistence type="inferred from homology"/>
<dbReference type="GO" id="GO:0005506">
    <property type="term" value="F:iron ion binding"/>
    <property type="evidence" value="ECO:0007669"/>
    <property type="project" value="InterPro"/>
</dbReference>
<keyword evidence="3 11" id="KW-0349">Heme</keyword>
<dbReference type="GO" id="GO:0020037">
    <property type="term" value="F:heme binding"/>
    <property type="evidence" value="ECO:0007669"/>
    <property type="project" value="InterPro"/>
</dbReference>
<dbReference type="GO" id="GO:0004497">
    <property type="term" value="F:monooxygenase activity"/>
    <property type="evidence" value="ECO:0007669"/>
    <property type="project" value="UniProtKB-KW"/>
</dbReference>
<comment type="subcellular location">
    <subcellularLocation>
        <location evidence="1">Membrane</location>
        <topology evidence="1">Single-pass membrane protein</topology>
    </subcellularLocation>
</comment>
<evidence type="ECO:0000256" key="8">
    <source>
        <dbReference type="ARBA" id="ARBA00023004"/>
    </source>
</evidence>
<dbReference type="PRINTS" id="PR00463">
    <property type="entry name" value="EP450I"/>
</dbReference>
<dbReference type="InterPro" id="IPR002401">
    <property type="entry name" value="Cyt_P450_E_grp-I"/>
</dbReference>
<evidence type="ECO:0000256" key="2">
    <source>
        <dbReference type="ARBA" id="ARBA00010617"/>
    </source>
</evidence>
<dbReference type="EMBL" id="JXTB01000437">
    <property type="protein sequence ID" value="PON40463.1"/>
    <property type="molecule type" value="Genomic_DNA"/>
</dbReference>
<protein>
    <submittedName>
        <fullName evidence="13">Cytochrome P450, E-class, group I</fullName>
    </submittedName>
</protein>
<dbReference type="PRINTS" id="PR00385">
    <property type="entry name" value="P450"/>
</dbReference>
<dbReference type="Gene3D" id="1.10.630.10">
    <property type="entry name" value="Cytochrome P450"/>
    <property type="match status" value="1"/>
</dbReference>
<dbReference type="InterPro" id="IPR050665">
    <property type="entry name" value="Cytochrome_P450_Monooxygen"/>
</dbReference>
<evidence type="ECO:0000256" key="11">
    <source>
        <dbReference type="PIRSR" id="PIRSR602401-1"/>
    </source>
</evidence>
<keyword evidence="8 11" id="KW-0408">Iron</keyword>
<dbReference type="PANTHER" id="PTHR24282:SF211">
    <property type="entry name" value="CYTOCHROME P450-RELATED"/>
    <property type="match status" value="1"/>
</dbReference>
<evidence type="ECO:0000256" key="6">
    <source>
        <dbReference type="ARBA" id="ARBA00022989"/>
    </source>
</evidence>
<organism evidence="13 14">
    <name type="scientific">Parasponia andersonii</name>
    <name type="common">Sponia andersonii</name>
    <dbReference type="NCBI Taxonomy" id="3476"/>
    <lineage>
        <taxon>Eukaryota</taxon>
        <taxon>Viridiplantae</taxon>
        <taxon>Streptophyta</taxon>
        <taxon>Embryophyta</taxon>
        <taxon>Tracheophyta</taxon>
        <taxon>Spermatophyta</taxon>
        <taxon>Magnoliopsida</taxon>
        <taxon>eudicotyledons</taxon>
        <taxon>Gunneridae</taxon>
        <taxon>Pentapetalae</taxon>
        <taxon>rosids</taxon>
        <taxon>fabids</taxon>
        <taxon>Rosales</taxon>
        <taxon>Cannabaceae</taxon>
        <taxon>Parasponia</taxon>
    </lineage>
</organism>
<keyword evidence="5 11" id="KW-0479">Metal-binding</keyword>
<dbReference type="PANTHER" id="PTHR24282">
    <property type="entry name" value="CYTOCHROME P450 FAMILY MEMBER"/>
    <property type="match status" value="1"/>
</dbReference>
<keyword evidence="7" id="KW-0560">Oxidoreductase</keyword>
<dbReference type="AlphaFoldDB" id="A0A2P5AV85"/>
<evidence type="ECO:0000256" key="9">
    <source>
        <dbReference type="ARBA" id="ARBA00023033"/>
    </source>
</evidence>
<feature type="binding site" description="axial binding residue" evidence="11">
    <location>
        <position position="449"/>
    </location>
    <ligand>
        <name>heme</name>
        <dbReference type="ChEBI" id="CHEBI:30413"/>
    </ligand>
    <ligandPart>
        <name>Fe</name>
        <dbReference type="ChEBI" id="CHEBI:18248"/>
    </ligandPart>
</feature>
<evidence type="ECO:0000256" key="7">
    <source>
        <dbReference type="ARBA" id="ARBA00023002"/>
    </source>
</evidence>
<dbReference type="SUPFAM" id="SSF48264">
    <property type="entry name" value="Cytochrome P450"/>
    <property type="match status" value="1"/>
</dbReference>
<reference evidence="14" key="1">
    <citation type="submission" date="2016-06" db="EMBL/GenBank/DDBJ databases">
        <title>Parallel loss of symbiosis genes in relatives of nitrogen-fixing non-legume Parasponia.</title>
        <authorList>
            <person name="Van Velzen R."/>
            <person name="Holmer R."/>
            <person name="Bu F."/>
            <person name="Rutten L."/>
            <person name="Van Zeijl A."/>
            <person name="Liu W."/>
            <person name="Santuari L."/>
            <person name="Cao Q."/>
            <person name="Sharma T."/>
            <person name="Shen D."/>
            <person name="Roswanjaya Y."/>
            <person name="Wardhani T."/>
            <person name="Kalhor M.S."/>
            <person name="Jansen J."/>
            <person name="Van den Hoogen J."/>
            <person name="Gungor B."/>
            <person name="Hartog M."/>
            <person name="Hontelez J."/>
            <person name="Verver J."/>
            <person name="Yang W.-C."/>
            <person name="Schijlen E."/>
            <person name="Repin R."/>
            <person name="Schilthuizen M."/>
            <person name="Schranz E."/>
            <person name="Heidstra R."/>
            <person name="Miyata K."/>
            <person name="Fedorova E."/>
            <person name="Kohlen W."/>
            <person name="Bisseling T."/>
            <person name="Smit S."/>
            <person name="Geurts R."/>
        </authorList>
    </citation>
    <scope>NUCLEOTIDE SEQUENCE [LARGE SCALE GENOMIC DNA]</scope>
    <source>
        <strain evidence="14">cv. WU1-14</strain>
    </source>
</reference>